<proteinExistence type="predicted"/>
<evidence type="ECO:0000313" key="2">
    <source>
        <dbReference type="Proteomes" id="UP000641741"/>
    </source>
</evidence>
<dbReference type="EMBL" id="JACOPK010000005">
    <property type="protein sequence ID" value="MBC5695575.1"/>
    <property type="molecule type" value="Genomic_DNA"/>
</dbReference>
<accession>A0ABR7GMM9</accession>
<organism evidence="1 2">
    <name type="scientific">Agathobaculum hominis</name>
    <dbReference type="NCBI Taxonomy" id="2763014"/>
    <lineage>
        <taxon>Bacteria</taxon>
        <taxon>Bacillati</taxon>
        <taxon>Bacillota</taxon>
        <taxon>Clostridia</taxon>
        <taxon>Eubacteriales</taxon>
        <taxon>Butyricicoccaceae</taxon>
        <taxon>Agathobaculum</taxon>
    </lineage>
</organism>
<comment type="caution">
    <text evidence="1">The sequence shown here is derived from an EMBL/GenBank/DDBJ whole genome shotgun (WGS) entry which is preliminary data.</text>
</comment>
<keyword evidence="2" id="KW-1185">Reference proteome</keyword>
<dbReference type="Proteomes" id="UP000641741">
    <property type="component" value="Unassembled WGS sequence"/>
</dbReference>
<sequence length="60" mass="7003">MVENENYKSYTANNGTELRFPKESVIQMTAEQRDCYQNFINVLAQILIKYAAAEKENQKI</sequence>
<evidence type="ECO:0000313" key="1">
    <source>
        <dbReference type="EMBL" id="MBC5695575.1"/>
    </source>
</evidence>
<protein>
    <submittedName>
        <fullName evidence="1">Uncharacterized protein</fullName>
    </submittedName>
</protein>
<reference evidence="1 2" key="1">
    <citation type="submission" date="2020-08" db="EMBL/GenBank/DDBJ databases">
        <title>Genome public.</title>
        <authorList>
            <person name="Liu C."/>
            <person name="Sun Q."/>
        </authorList>
    </citation>
    <scope>NUCLEOTIDE SEQUENCE [LARGE SCALE GENOMIC DNA]</scope>
    <source>
        <strain evidence="1 2">M2</strain>
    </source>
</reference>
<dbReference type="RefSeq" id="WP_118722656.1">
    <property type="nucleotide sequence ID" value="NZ_JACOPK010000005.1"/>
</dbReference>
<gene>
    <name evidence="1" type="ORF">H8S02_06420</name>
</gene>
<name>A0ABR7GMM9_9FIRM</name>